<evidence type="ECO:0008006" key="3">
    <source>
        <dbReference type="Google" id="ProtNLM"/>
    </source>
</evidence>
<dbReference type="Proteomes" id="UP000824135">
    <property type="component" value="Unassembled WGS sequence"/>
</dbReference>
<dbReference type="AlphaFoldDB" id="A0A9D2CFE8"/>
<comment type="caution">
    <text evidence="1">The sequence shown here is derived from an EMBL/GenBank/DDBJ whole genome shotgun (WGS) entry which is preliminary data.</text>
</comment>
<evidence type="ECO:0000313" key="2">
    <source>
        <dbReference type="Proteomes" id="UP000824135"/>
    </source>
</evidence>
<protein>
    <recommendedName>
        <fullName evidence="3">AraC family transcriptional regulator</fullName>
    </recommendedName>
</protein>
<reference evidence="1" key="2">
    <citation type="submission" date="2021-04" db="EMBL/GenBank/DDBJ databases">
        <authorList>
            <person name="Gilroy R."/>
        </authorList>
    </citation>
    <scope>NUCLEOTIDE SEQUENCE</scope>
    <source>
        <strain evidence="1">CHK199-9574</strain>
    </source>
</reference>
<accession>A0A9D2CFE8</accession>
<organism evidence="1 2">
    <name type="scientific">Candidatus Borkfalkia excrementavium</name>
    <dbReference type="NCBI Taxonomy" id="2838505"/>
    <lineage>
        <taxon>Bacteria</taxon>
        <taxon>Bacillati</taxon>
        <taxon>Bacillota</taxon>
        <taxon>Clostridia</taxon>
        <taxon>Christensenellales</taxon>
        <taxon>Christensenellaceae</taxon>
        <taxon>Candidatus Borkfalkia</taxon>
    </lineage>
</organism>
<evidence type="ECO:0000313" key="1">
    <source>
        <dbReference type="EMBL" id="HIY77804.1"/>
    </source>
</evidence>
<reference evidence="1" key="1">
    <citation type="journal article" date="2021" name="PeerJ">
        <title>Extensive microbial diversity within the chicken gut microbiome revealed by metagenomics and culture.</title>
        <authorList>
            <person name="Gilroy R."/>
            <person name="Ravi A."/>
            <person name="Getino M."/>
            <person name="Pursley I."/>
            <person name="Horton D.L."/>
            <person name="Alikhan N.F."/>
            <person name="Baker D."/>
            <person name="Gharbi K."/>
            <person name="Hall N."/>
            <person name="Watson M."/>
            <person name="Adriaenssens E.M."/>
            <person name="Foster-Nyarko E."/>
            <person name="Jarju S."/>
            <person name="Secka A."/>
            <person name="Antonio M."/>
            <person name="Oren A."/>
            <person name="Chaudhuri R.R."/>
            <person name="La Ragione R."/>
            <person name="Hildebrand F."/>
            <person name="Pallen M.J."/>
        </authorList>
    </citation>
    <scope>NUCLEOTIDE SEQUENCE</scope>
    <source>
        <strain evidence="1">CHK199-9574</strain>
    </source>
</reference>
<name>A0A9D2CFE8_9FIRM</name>
<proteinExistence type="predicted"/>
<gene>
    <name evidence="1" type="ORF">H9728_02050</name>
</gene>
<dbReference type="EMBL" id="DXCO01000017">
    <property type="protein sequence ID" value="HIY77804.1"/>
    <property type="molecule type" value="Genomic_DNA"/>
</dbReference>
<sequence>MKIMHITSGEYSADALRERLPDAEILPFNEAMCEGEAALPVFGEEFCRLRAKAYGVRYDEYLQKSPVAGLKKSGGYGCLELYFDHDMFCAVNAVTLLAYLEQSGFGGKILFHLIAQDGRADVLESAPIRADGYLAHYRALLLDRRAVRTGFDIFDRVLPLYLEYKKKDNEIVRYAREHRSEEKETLIKKMLAAFRDYGLSDLAAERFIGQTEI</sequence>